<dbReference type="InterPro" id="IPR004610">
    <property type="entry name" value="RecJ"/>
</dbReference>
<dbReference type="InterPro" id="IPR051673">
    <property type="entry name" value="SSDNA_exonuclease_RecJ"/>
</dbReference>
<feature type="domain" description="DDH" evidence="6">
    <location>
        <begin position="91"/>
        <end position="248"/>
    </location>
</feature>
<dbReference type="PANTHER" id="PTHR30255">
    <property type="entry name" value="SINGLE-STRANDED-DNA-SPECIFIC EXONUCLEASE RECJ"/>
    <property type="match status" value="1"/>
</dbReference>
<dbReference type="InterPro" id="IPR041122">
    <property type="entry name" value="RecJ_OB"/>
</dbReference>
<evidence type="ECO:0000256" key="2">
    <source>
        <dbReference type="ARBA" id="ARBA00019841"/>
    </source>
</evidence>
<keyword evidence="3" id="KW-0540">Nuclease</keyword>
<dbReference type="GO" id="GO:0003676">
    <property type="term" value="F:nucleic acid binding"/>
    <property type="evidence" value="ECO:0007669"/>
    <property type="project" value="InterPro"/>
</dbReference>
<accession>A0A2M7VGK6</accession>
<evidence type="ECO:0000256" key="3">
    <source>
        <dbReference type="ARBA" id="ARBA00022722"/>
    </source>
</evidence>
<dbReference type="Gene3D" id="3.90.1640.30">
    <property type="match status" value="1"/>
</dbReference>
<dbReference type="InterPro" id="IPR038763">
    <property type="entry name" value="DHH_sf"/>
</dbReference>
<feature type="domain" description="DHHA1" evidence="7">
    <location>
        <begin position="381"/>
        <end position="458"/>
    </location>
</feature>
<evidence type="ECO:0000313" key="10">
    <source>
        <dbReference type="Proteomes" id="UP000230405"/>
    </source>
</evidence>
<dbReference type="Pfam" id="PF02272">
    <property type="entry name" value="DHHA1"/>
    <property type="match status" value="1"/>
</dbReference>
<dbReference type="Proteomes" id="UP000230405">
    <property type="component" value="Unassembled WGS sequence"/>
</dbReference>
<comment type="caution">
    <text evidence="9">The sequence shown here is derived from an EMBL/GenBank/DDBJ whole genome shotgun (WGS) entry which is preliminary data.</text>
</comment>
<dbReference type="GO" id="GO:0006310">
    <property type="term" value="P:DNA recombination"/>
    <property type="evidence" value="ECO:0007669"/>
    <property type="project" value="InterPro"/>
</dbReference>
<evidence type="ECO:0000256" key="5">
    <source>
        <dbReference type="ARBA" id="ARBA00022839"/>
    </source>
</evidence>
<keyword evidence="5 9" id="KW-0269">Exonuclease</keyword>
<name>A0A2M7VGK6_9BACT</name>
<dbReference type="Gene3D" id="2.40.50.460">
    <property type="match status" value="1"/>
</dbReference>
<gene>
    <name evidence="9" type="primary">recJ</name>
    <name evidence="9" type="ORF">COX77_01010</name>
</gene>
<dbReference type="GO" id="GO:0008409">
    <property type="term" value="F:5'-3' exonuclease activity"/>
    <property type="evidence" value="ECO:0007669"/>
    <property type="project" value="InterPro"/>
</dbReference>
<evidence type="ECO:0000259" key="7">
    <source>
        <dbReference type="Pfam" id="PF02272"/>
    </source>
</evidence>
<dbReference type="Pfam" id="PF17768">
    <property type="entry name" value="RecJ_OB"/>
    <property type="match status" value="1"/>
</dbReference>
<evidence type="ECO:0000259" key="6">
    <source>
        <dbReference type="Pfam" id="PF01368"/>
    </source>
</evidence>
<proteinExistence type="inferred from homology"/>
<protein>
    <recommendedName>
        <fullName evidence="2">Single-stranded-DNA-specific exonuclease RecJ</fullName>
    </recommendedName>
</protein>
<dbReference type="AlphaFoldDB" id="A0A2M7VGK6"/>
<dbReference type="Pfam" id="PF01368">
    <property type="entry name" value="DHH"/>
    <property type="match status" value="1"/>
</dbReference>
<dbReference type="EMBL" id="PFPO01000018">
    <property type="protein sequence ID" value="PIZ99640.1"/>
    <property type="molecule type" value="Genomic_DNA"/>
</dbReference>
<sequence length="585" mass="66571">MPLLPLALKISNKLTMKWNLATVAPADFINSFPEIDHNILQLLYNRQLTEQKSIDEFLYPDYSRDIHDPYLFRDMTRAVQRIVQAHQQKEKIAIYGDYDADGVCGSAILYRGLSFLGFTDLITYIPHREKEGYGVNKQAIDYLSEQGVKLVITVDCGISNRAEVKYAQQQYQMDVIISDHHDLPEFLPDAIAIIHCRLANSSYPYAYLSGGATGFKLVQGLLREPYFNISTKQIEGEEKWLLDLVACSIIGDMVPLLGENRTLTKYGLIVWQRTKRLGLQKLMELINIDPQQLDIQKISWQLVPRLNAAGRMKHANTAYQLLVTENIAEAITLASELNQSNIDRQKLTEQYVQMFLGEVVADFSQIAQQTLLFYHPGLMIGLLGLVAGKLADKLQRPVFVLTDRDQDIVGSGRSIDGYHITNALQKLEHYLVQYGGHMMACGLVINKDKFELFKKEIENDSRSLLLNHDLAGQIFIEQTLSLAAVDWPLFESIQLFAPFGEDNEEPIFLITQAQIVNYQLVGKDEQHLRLTIGQNGERRKAIAFNMADKVKLLKSQSDVDLAVKIIVNEWHGYRELQLKVIDIRN</sequence>
<keyword evidence="4" id="KW-0378">Hydrolase</keyword>
<evidence type="ECO:0000313" key="9">
    <source>
        <dbReference type="EMBL" id="PIZ99640.1"/>
    </source>
</evidence>
<dbReference type="InterPro" id="IPR001667">
    <property type="entry name" value="DDH_dom"/>
</dbReference>
<dbReference type="NCBIfam" id="TIGR00644">
    <property type="entry name" value="recJ"/>
    <property type="match status" value="1"/>
</dbReference>
<comment type="similarity">
    <text evidence="1">Belongs to the RecJ family.</text>
</comment>
<reference evidence="10" key="1">
    <citation type="submission" date="2017-09" db="EMBL/GenBank/DDBJ databases">
        <title>Depth-based differentiation of microbial function through sediment-hosted aquifers and enrichment of novel symbionts in the deep terrestrial subsurface.</title>
        <authorList>
            <person name="Probst A.J."/>
            <person name="Ladd B."/>
            <person name="Jarett J.K."/>
            <person name="Geller-Mcgrath D.E."/>
            <person name="Sieber C.M.K."/>
            <person name="Emerson J.B."/>
            <person name="Anantharaman K."/>
            <person name="Thomas B.C."/>
            <person name="Malmstrom R."/>
            <person name="Stieglmeier M."/>
            <person name="Klingl A."/>
            <person name="Woyke T."/>
            <person name="Ryan C.M."/>
            <person name="Banfield J.F."/>
        </authorList>
    </citation>
    <scope>NUCLEOTIDE SEQUENCE [LARGE SCALE GENOMIC DNA]</scope>
</reference>
<evidence type="ECO:0000256" key="1">
    <source>
        <dbReference type="ARBA" id="ARBA00005915"/>
    </source>
</evidence>
<dbReference type="SUPFAM" id="SSF64182">
    <property type="entry name" value="DHH phosphoesterases"/>
    <property type="match status" value="1"/>
</dbReference>
<organism evidence="9 10">
    <name type="scientific">Candidatus Komeilibacteria bacterium CG_4_10_14_0_2_um_filter_37_10</name>
    <dbReference type="NCBI Taxonomy" id="1974470"/>
    <lineage>
        <taxon>Bacteria</taxon>
        <taxon>Candidatus Komeiliibacteriota</taxon>
    </lineage>
</organism>
<dbReference type="PANTHER" id="PTHR30255:SF2">
    <property type="entry name" value="SINGLE-STRANDED-DNA-SPECIFIC EXONUCLEASE RECJ"/>
    <property type="match status" value="1"/>
</dbReference>
<feature type="domain" description="RecJ OB" evidence="8">
    <location>
        <begin position="478"/>
        <end position="582"/>
    </location>
</feature>
<dbReference type="InterPro" id="IPR003156">
    <property type="entry name" value="DHHA1_dom"/>
</dbReference>
<evidence type="ECO:0000256" key="4">
    <source>
        <dbReference type="ARBA" id="ARBA00022801"/>
    </source>
</evidence>
<evidence type="ECO:0000259" key="8">
    <source>
        <dbReference type="Pfam" id="PF17768"/>
    </source>
</evidence>
<dbReference type="GO" id="GO:0006281">
    <property type="term" value="P:DNA repair"/>
    <property type="evidence" value="ECO:0007669"/>
    <property type="project" value="InterPro"/>
</dbReference>